<keyword evidence="1" id="KW-0812">Transmembrane</keyword>
<gene>
    <name evidence="2" type="ORF">DWX93_00620</name>
</gene>
<feature type="transmembrane region" description="Helical" evidence="1">
    <location>
        <begin position="42"/>
        <end position="59"/>
    </location>
</feature>
<keyword evidence="1" id="KW-0472">Membrane</keyword>
<comment type="caution">
    <text evidence="2">The sequence shown here is derived from an EMBL/GenBank/DDBJ whole genome shotgun (WGS) entry which is preliminary data.</text>
</comment>
<organism evidence="2 3">
    <name type="scientific">Roseburia hominis</name>
    <dbReference type="NCBI Taxonomy" id="301301"/>
    <lineage>
        <taxon>Bacteria</taxon>
        <taxon>Bacillati</taxon>
        <taxon>Bacillota</taxon>
        <taxon>Clostridia</taxon>
        <taxon>Lachnospirales</taxon>
        <taxon>Lachnospiraceae</taxon>
        <taxon>Roseburia</taxon>
    </lineage>
</organism>
<dbReference type="AlphaFoldDB" id="A0A395VDI6"/>
<dbReference type="Proteomes" id="UP000266172">
    <property type="component" value="Unassembled WGS sequence"/>
</dbReference>
<evidence type="ECO:0000256" key="1">
    <source>
        <dbReference type="SAM" id="Phobius"/>
    </source>
</evidence>
<proteinExistence type="predicted"/>
<reference evidence="2 3" key="1">
    <citation type="submission" date="2018-08" db="EMBL/GenBank/DDBJ databases">
        <title>A genome reference for cultivated species of the human gut microbiota.</title>
        <authorList>
            <person name="Zou Y."/>
            <person name="Xue W."/>
            <person name="Luo G."/>
        </authorList>
    </citation>
    <scope>NUCLEOTIDE SEQUENCE [LARGE SCALE GENOMIC DNA]</scope>
    <source>
        <strain evidence="2 3">AF22-12AC</strain>
    </source>
</reference>
<accession>A0A395VDI6</accession>
<protein>
    <submittedName>
        <fullName evidence="2">Uncharacterized protein</fullName>
    </submittedName>
</protein>
<sequence length="99" mass="12296">MKRIKRKVRRFVRLYWFWVSLGLVLTKVSVEAAYAERGYKAYGGEWLMLPIMLIVGYFVNEARMYLPDLIEEWREEKAYERRIERNRRRVQDRRNTHIR</sequence>
<evidence type="ECO:0000313" key="2">
    <source>
        <dbReference type="EMBL" id="RGS41876.1"/>
    </source>
</evidence>
<name>A0A395VDI6_9FIRM</name>
<evidence type="ECO:0000313" key="3">
    <source>
        <dbReference type="Proteomes" id="UP000266172"/>
    </source>
</evidence>
<dbReference type="EMBL" id="QRVL01000001">
    <property type="protein sequence ID" value="RGS41876.1"/>
    <property type="molecule type" value="Genomic_DNA"/>
</dbReference>
<keyword evidence="1" id="KW-1133">Transmembrane helix</keyword>